<comment type="catalytic activity">
    <reaction evidence="10">
        <text>adenosine + phosphate = alpha-D-ribose 1-phosphate + adenine</text>
        <dbReference type="Rhea" id="RHEA:27642"/>
        <dbReference type="ChEBI" id="CHEBI:16335"/>
        <dbReference type="ChEBI" id="CHEBI:16708"/>
        <dbReference type="ChEBI" id="CHEBI:43474"/>
        <dbReference type="ChEBI" id="CHEBI:57720"/>
        <dbReference type="EC" id="2.4.2.1"/>
    </reaction>
    <physiologicalReaction direction="left-to-right" evidence="10">
        <dbReference type="Rhea" id="RHEA:27643"/>
    </physiologicalReaction>
</comment>
<dbReference type="InterPro" id="IPR003730">
    <property type="entry name" value="Cu_polyphenol_OxRdtase"/>
</dbReference>
<dbReference type="InterPro" id="IPR011324">
    <property type="entry name" value="Cytotoxic_necrot_fac-like_cat"/>
</dbReference>
<comment type="cofactor">
    <cofactor evidence="2">
        <name>Zn(2+)</name>
        <dbReference type="ChEBI" id="CHEBI:29105"/>
    </cofactor>
</comment>
<keyword evidence="14" id="KW-1185">Reference proteome</keyword>
<dbReference type="Proteomes" id="UP001431131">
    <property type="component" value="Unassembled WGS sequence"/>
</dbReference>
<keyword evidence="5" id="KW-0808">Transferase</keyword>
<evidence type="ECO:0000256" key="1">
    <source>
        <dbReference type="ARBA" id="ARBA00000553"/>
    </source>
</evidence>
<dbReference type="Pfam" id="PF02578">
    <property type="entry name" value="Cu-oxidase_4"/>
    <property type="match status" value="1"/>
</dbReference>
<dbReference type="GO" id="GO:0016787">
    <property type="term" value="F:hydrolase activity"/>
    <property type="evidence" value="ECO:0007669"/>
    <property type="project" value="UniProtKB-KW"/>
</dbReference>
<evidence type="ECO:0000256" key="4">
    <source>
        <dbReference type="ARBA" id="ARBA00007353"/>
    </source>
</evidence>
<keyword evidence="8" id="KW-0862">Zinc</keyword>
<evidence type="ECO:0000256" key="11">
    <source>
        <dbReference type="ARBA" id="ARBA00049893"/>
    </source>
</evidence>
<evidence type="ECO:0000313" key="13">
    <source>
        <dbReference type="EMBL" id="MCH1623862.1"/>
    </source>
</evidence>
<comment type="caution">
    <text evidence="13">The sequence shown here is derived from an EMBL/GenBank/DDBJ whole genome shotgun (WGS) entry which is preliminary data.</text>
</comment>
<dbReference type="GO" id="GO:0005507">
    <property type="term" value="F:copper ion binding"/>
    <property type="evidence" value="ECO:0007669"/>
    <property type="project" value="TreeGrafter"/>
</dbReference>
<keyword evidence="6" id="KW-0479">Metal-binding</keyword>
<evidence type="ECO:0000313" key="14">
    <source>
        <dbReference type="Proteomes" id="UP001431131"/>
    </source>
</evidence>
<evidence type="ECO:0000256" key="10">
    <source>
        <dbReference type="ARBA" id="ARBA00048968"/>
    </source>
</evidence>
<evidence type="ECO:0000256" key="3">
    <source>
        <dbReference type="ARBA" id="ARBA00003215"/>
    </source>
</evidence>
<evidence type="ECO:0000256" key="12">
    <source>
        <dbReference type="RuleBase" id="RU361274"/>
    </source>
</evidence>
<dbReference type="AlphaFoldDB" id="A0AAW5E171"/>
<dbReference type="InterPro" id="IPR038371">
    <property type="entry name" value="Cu_polyphenol_OxRdtase_sf"/>
</dbReference>
<dbReference type="EMBL" id="JAKTTI010000001">
    <property type="protein sequence ID" value="MCH1623862.1"/>
    <property type="molecule type" value="Genomic_DNA"/>
</dbReference>
<dbReference type="PANTHER" id="PTHR30616:SF2">
    <property type="entry name" value="PURINE NUCLEOSIDE PHOSPHORYLASE LACC1"/>
    <property type="match status" value="1"/>
</dbReference>
<organism evidence="13 14">
    <name type="scientific">Fredinandcohnia quinoae</name>
    <dbReference type="NCBI Taxonomy" id="2918902"/>
    <lineage>
        <taxon>Bacteria</taxon>
        <taxon>Bacillati</taxon>
        <taxon>Bacillota</taxon>
        <taxon>Bacilli</taxon>
        <taxon>Bacillales</taxon>
        <taxon>Bacillaceae</taxon>
        <taxon>Fredinandcohnia</taxon>
    </lineage>
</organism>
<comment type="function">
    <text evidence="3">Purine nucleoside enzyme that catalyzes the phosphorolysis of adenosine and inosine nucleosides, yielding D-ribose 1-phosphate and the respective free bases, adenine and hypoxanthine. Also catalyzes the phosphorolysis of S-methyl-5'-thioadenosine into adenine and S-methyl-5-thio-alpha-D-ribose 1-phosphate. Also has adenosine deaminase activity.</text>
</comment>
<comment type="catalytic activity">
    <reaction evidence="11">
        <text>S-methyl-5'-thioadenosine + phosphate = 5-(methylsulfanyl)-alpha-D-ribose 1-phosphate + adenine</text>
        <dbReference type="Rhea" id="RHEA:11852"/>
        <dbReference type="ChEBI" id="CHEBI:16708"/>
        <dbReference type="ChEBI" id="CHEBI:17509"/>
        <dbReference type="ChEBI" id="CHEBI:43474"/>
        <dbReference type="ChEBI" id="CHEBI:58533"/>
        <dbReference type="EC" id="2.4.2.28"/>
    </reaction>
    <physiologicalReaction direction="left-to-right" evidence="11">
        <dbReference type="Rhea" id="RHEA:11853"/>
    </physiologicalReaction>
</comment>
<evidence type="ECO:0000256" key="8">
    <source>
        <dbReference type="ARBA" id="ARBA00022833"/>
    </source>
</evidence>
<dbReference type="GO" id="GO:0017061">
    <property type="term" value="F:S-methyl-5-thioadenosine phosphorylase activity"/>
    <property type="evidence" value="ECO:0007669"/>
    <property type="project" value="UniProtKB-EC"/>
</dbReference>
<dbReference type="RefSeq" id="WP_240251926.1">
    <property type="nucleotide sequence ID" value="NZ_JAKTTI010000001.1"/>
</dbReference>
<dbReference type="CDD" id="cd16833">
    <property type="entry name" value="YfiH"/>
    <property type="match status" value="1"/>
</dbReference>
<comment type="catalytic activity">
    <reaction evidence="9">
        <text>adenosine + H2O + H(+) = inosine + NH4(+)</text>
        <dbReference type="Rhea" id="RHEA:24408"/>
        <dbReference type="ChEBI" id="CHEBI:15377"/>
        <dbReference type="ChEBI" id="CHEBI:15378"/>
        <dbReference type="ChEBI" id="CHEBI:16335"/>
        <dbReference type="ChEBI" id="CHEBI:17596"/>
        <dbReference type="ChEBI" id="CHEBI:28938"/>
        <dbReference type="EC" id="3.5.4.4"/>
    </reaction>
    <physiologicalReaction direction="left-to-right" evidence="9">
        <dbReference type="Rhea" id="RHEA:24409"/>
    </physiologicalReaction>
</comment>
<evidence type="ECO:0000256" key="2">
    <source>
        <dbReference type="ARBA" id="ARBA00001947"/>
    </source>
</evidence>
<proteinExistence type="inferred from homology"/>
<accession>A0AAW5E171</accession>
<dbReference type="Gene3D" id="3.60.140.10">
    <property type="entry name" value="CNF1/YfiH-like putative cysteine hydrolases"/>
    <property type="match status" value="1"/>
</dbReference>
<name>A0AAW5E171_9BACI</name>
<sequence>MHNEPFILLNKQFLSYNGWNDFSTKIVTGFTTKNGGNSIDGYETFNLGLHVNDDPNKVSSNRLKLSSLLEFPTSRWACTEQTHENNIIKISSEHCGLGAFNYNESIKGTDGLYTNDSNVLLTLCFADCVPLYFFSPSHHYVGIAHAGWKGSVKDIAGEMVRKWNDEGIDSKDIYTLIGPSIGSCCYVVDDFVIDYVKGLDINEGLESPIYKAINHGEYRLDLKRLNEQLLHKAGIPYKNIRSTSYCTSCEEGLFFSHRRDKGNTGRMMSFIGLKEEDSYI</sequence>
<evidence type="ECO:0000256" key="7">
    <source>
        <dbReference type="ARBA" id="ARBA00022801"/>
    </source>
</evidence>
<dbReference type="PANTHER" id="PTHR30616">
    <property type="entry name" value="UNCHARACTERIZED PROTEIN YFIH"/>
    <property type="match status" value="1"/>
</dbReference>
<dbReference type="NCBIfam" id="TIGR00726">
    <property type="entry name" value="peptidoglycan editing factor PgeF"/>
    <property type="match status" value="1"/>
</dbReference>
<evidence type="ECO:0000256" key="5">
    <source>
        <dbReference type="ARBA" id="ARBA00022679"/>
    </source>
</evidence>
<keyword evidence="7" id="KW-0378">Hydrolase</keyword>
<reference evidence="13" key="1">
    <citation type="submission" date="2022-02" db="EMBL/GenBank/DDBJ databases">
        <title>Fredinandcohnia quinoae sp. nov. isolated from Chenopodium quinoa seeds.</title>
        <authorList>
            <person name="Saati-Santamaria Z."/>
            <person name="Flores-Felix J.D."/>
            <person name="Igual J.M."/>
            <person name="Velazquez E."/>
            <person name="Garcia-Fraile P."/>
            <person name="Martinez-Molina E."/>
        </authorList>
    </citation>
    <scope>NUCLEOTIDE SEQUENCE</scope>
    <source>
        <strain evidence="13">SECRCQ15</strain>
    </source>
</reference>
<gene>
    <name evidence="13" type="primary">pgeF</name>
    <name evidence="13" type="ORF">MJG50_00870</name>
</gene>
<comment type="catalytic activity">
    <reaction evidence="1">
        <text>inosine + phosphate = alpha-D-ribose 1-phosphate + hypoxanthine</text>
        <dbReference type="Rhea" id="RHEA:27646"/>
        <dbReference type="ChEBI" id="CHEBI:17368"/>
        <dbReference type="ChEBI" id="CHEBI:17596"/>
        <dbReference type="ChEBI" id="CHEBI:43474"/>
        <dbReference type="ChEBI" id="CHEBI:57720"/>
        <dbReference type="EC" id="2.4.2.1"/>
    </reaction>
    <physiologicalReaction direction="left-to-right" evidence="1">
        <dbReference type="Rhea" id="RHEA:27647"/>
    </physiologicalReaction>
</comment>
<comment type="similarity">
    <text evidence="4 12">Belongs to the purine nucleoside phosphorylase YfiH/LACC1 family.</text>
</comment>
<protein>
    <recommendedName>
        <fullName evidence="12">Purine nucleoside phosphorylase</fullName>
    </recommendedName>
</protein>
<evidence type="ECO:0000256" key="6">
    <source>
        <dbReference type="ARBA" id="ARBA00022723"/>
    </source>
</evidence>
<evidence type="ECO:0000256" key="9">
    <source>
        <dbReference type="ARBA" id="ARBA00047989"/>
    </source>
</evidence>
<dbReference type="SUPFAM" id="SSF64438">
    <property type="entry name" value="CNF1/YfiH-like putative cysteine hydrolases"/>
    <property type="match status" value="1"/>
</dbReference>